<dbReference type="EMBL" id="JACCBN010000001">
    <property type="protein sequence ID" value="NYD37054.1"/>
    <property type="molecule type" value="Genomic_DNA"/>
</dbReference>
<dbReference type="Proteomes" id="UP000535890">
    <property type="component" value="Unassembled WGS sequence"/>
</dbReference>
<protein>
    <recommendedName>
        <fullName evidence="1">Ferric siderophore reductase C-terminal domain-containing protein</fullName>
    </recommendedName>
</protein>
<accession>A0A7Y9DX07</accession>
<sequence length="253" mass="25950">MDPVLTTPGGVRAVLADTALLGPAFTFAVDAEEAGRAHLVPLARLLDGPGVLRTQLDAAAETLRTHEDRVAASWLYGGMAARLVAPVLAAATVHGALPVLTGVDLRWRGHDAPRGASWWLASPRLVSWRDPDELHGEIVGPLAGLAAALLDTVAVSERLLWGEVATAVAKATRVVATARPAAATPVRALAAALLDRPPLAGTRTPGGGRSTCCLAYRVPGGHTCADCPLGAGRAGADVLARRPRTGRAPAGPD</sequence>
<dbReference type="InterPro" id="IPR024726">
    <property type="entry name" value="FhuF_C"/>
</dbReference>
<evidence type="ECO:0000259" key="1">
    <source>
        <dbReference type="Pfam" id="PF11575"/>
    </source>
</evidence>
<dbReference type="RefSeq" id="WP_179794641.1">
    <property type="nucleotide sequence ID" value="NZ_BAABHP010000014.1"/>
</dbReference>
<proteinExistence type="predicted"/>
<name>A0A7Y9DX07_9PSEU</name>
<organism evidence="2 3">
    <name type="scientific">Actinomycetospora corticicola</name>
    <dbReference type="NCBI Taxonomy" id="663602"/>
    <lineage>
        <taxon>Bacteria</taxon>
        <taxon>Bacillati</taxon>
        <taxon>Actinomycetota</taxon>
        <taxon>Actinomycetes</taxon>
        <taxon>Pseudonocardiales</taxon>
        <taxon>Pseudonocardiaceae</taxon>
        <taxon>Actinomycetospora</taxon>
    </lineage>
</organism>
<evidence type="ECO:0000313" key="2">
    <source>
        <dbReference type="EMBL" id="NYD37054.1"/>
    </source>
</evidence>
<feature type="domain" description="Ferric siderophore reductase C-terminal" evidence="1">
    <location>
        <begin position="209"/>
        <end position="229"/>
    </location>
</feature>
<reference evidence="2 3" key="1">
    <citation type="submission" date="2020-07" db="EMBL/GenBank/DDBJ databases">
        <title>Sequencing the genomes of 1000 actinobacteria strains.</title>
        <authorList>
            <person name="Klenk H.-P."/>
        </authorList>
    </citation>
    <scope>NUCLEOTIDE SEQUENCE [LARGE SCALE GENOMIC DNA]</scope>
    <source>
        <strain evidence="2 3">DSM 45772</strain>
    </source>
</reference>
<dbReference type="GO" id="GO:0051537">
    <property type="term" value="F:2 iron, 2 sulfur cluster binding"/>
    <property type="evidence" value="ECO:0007669"/>
    <property type="project" value="InterPro"/>
</dbReference>
<gene>
    <name evidence="2" type="ORF">BJ983_003156</name>
</gene>
<keyword evidence="3" id="KW-1185">Reference proteome</keyword>
<dbReference type="AlphaFoldDB" id="A0A7Y9DX07"/>
<evidence type="ECO:0000313" key="3">
    <source>
        <dbReference type="Proteomes" id="UP000535890"/>
    </source>
</evidence>
<comment type="caution">
    <text evidence="2">The sequence shown here is derived from an EMBL/GenBank/DDBJ whole genome shotgun (WGS) entry which is preliminary data.</text>
</comment>
<dbReference type="Pfam" id="PF11575">
    <property type="entry name" value="FhuF_C"/>
    <property type="match status" value="1"/>
</dbReference>